<dbReference type="GO" id="GO:0004519">
    <property type="term" value="F:endonuclease activity"/>
    <property type="evidence" value="ECO:0007669"/>
    <property type="project" value="UniProtKB-KW"/>
</dbReference>
<accession>A0ABW9N752</accession>
<protein>
    <submittedName>
        <fullName evidence="1">HNH endonuclease</fullName>
    </submittedName>
</protein>
<evidence type="ECO:0000313" key="2">
    <source>
        <dbReference type="Proteomes" id="UP000364097"/>
    </source>
</evidence>
<name>A0ABW9N752_9BACT</name>
<keyword evidence="1" id="KW-0255">Endonuclease</keyword>
<sequence length="388" mass="46380">MKLSHLLENKSINSQLIAFFNTRILKDNFKQNFNIQAKYGLSKFYKIDEKIQNCLAYKTNVNLISYSSLPFEYKKFGLHFVTIENDLSLELDDYFNALYANIMTLFYQNYDEVKFERQLLNAIFALNGSVDFNRNLYTVDINTKYCTKNYFSKYFKLILNLKPALLNINFRELQPDYYKFNKRRAMQFRANLNYVGKNLEYLNVYKMNLLKKNKEKIRIVSLERESKNNLLERFDFYSKFILEKSTVNVDDLRRKLEFDENIEQGRNYRKNNILTMARNLLPDLCAACNKTYNIDDRSFKMKNGFYYLELHHNIAFAYSNECDELDNLVKLCPTCHRALSRNRADEEYQKELIKNILDFSNDAKEFAKIISKINDDEKLVDFIFEALR</sequence>
<comment type="caution">
    <text evidence="1">The sequence shown here is derived from an EMBL/GenBank/DDBJ whole genome shotgun (WGS) entry which is preliminary data.</text>
</comment>
<reference evidence="1" key="1">
    <citation type="submission" date="2019-08" db="EMBL/GenBank/DDBJ databases">
        <title>Rapid identification of Enteric Bacteria from Whole Genome Sequences (WGS) using Average Nucleotide Identity (ANI).</title>
        <authorList>
            <person name="Lane C."/>
        </authorList>
    </citation>
    <scope>NUCLEOTIDE SEQUENCE [LARGE SCALE GENOMIC DNA]</scope>
    <source>
        <strain evidence="1">2010D-8461</strain>
    </source>
</reference>
<evidence type="ECO:0000313" key="1">
    <source>
        <dbReference type="EMBL" id="MPC00125.1"/>
    </source>
</evidence>
<keyword evidence="2" id="KW-1185">Reference proteome</keyword>
<keyword evidence="1" id="KW-0378">Hydrolase</keyword>
<organism evidence="1 2">
    <name type="scientific">Campylobacter subantarcticus</name>
    <dbReference type="NCBI Taxonomy" id="497724"/>
    <lineage>
        <taxon>Bacteria</taxon>
        <taxon>Pseudomonadati</taxon>
        <taxon>Campylobacterota</taxon>
        <taxon>Epsilonproteobacteria</taxon>
        <taxon>Campylobacterales</taxon>
        <taxon>Campylobacteraceae</taxon>
        <taxon>Campylobacter</taxon>
    </lineage>
</organism>
<dbReference type="Proteomes" id="UP000364097">
    <property type="component" value="Unassembled WGS sequence"/>
</dbReference>
<keyword evidence="1" id="KW-0540">Nuclease</keyword>
<dbReference type="EMBL" id="AACKMW020000074">
    <property type="protein sequence ID" value="MPC00125.1"/>
    <property type="molecule type" value="Genomic_DNA"/>
</dbReference>
<gene>
    <name evidence="1" type="ORF">A0Z09_008845</name>
</gene>
<dbReference type="InterPro" id="IPR003615">
    <property type="entry name" value="HNH_nuc"/>
</dbReference>
<dbReference type="CDD" id="cd00085">
    <property type="entry name" value="HNHc"/>
    <property type="match status" value="1"/>
</dbReference>
<dbReference type="RefSeq" id="WP_043019349.1">
    <property type="nucleotide sequence ID" value="NZ_AACKMW020000074.1"/>
</dbReference>
<proteinExistence type="predicted"/>